<dbReference type="GO" id="GO:0004049">
    <property type="term" value="F:anthranilate synthase activity"/>
    <property type="evidence" value="ECO:0007669"/>
    <property type="project" value="UniProtKB-EC"/>
</dbReference>
<sequence>MVVAQFRLGLTRCCFLFAVSDAPRWFLDRRALFLAFHLNDRSSMTQTAHPKPMTAVAVQELNADLDTPVSAYLKVTEGAKKLSFLLESVEGGERQARYSFIGVGEVGRFTLRGRTATLSGVLSRMSGEETLETDDPLDVLYSRVLRPVELPAEKFNGLPPFFGGAVGYAAYDIIRVYEKLPDNNPDELNIPDALFIVPEGIVIFDHLRHKLYAVAISETQAEAERIVAALEADLRGPLPDVPGREKAEPMTFSSNFTPQGYQAAVSRCIEYIHAGDVFQVVPSQRFSADLTVEPFALYRALRGINPSPYLGFLNLGEVTLVASSPESLLRSDGVSIVTRPIAGTRPRGKTPAEDNALAAELLADEKERAEHLMLVDLGRNDIGRVAEYGSVTVEDAFTIERYSHVMHIVSGVRGRLRGGQTPLHALASALPMGTVSGAPKIRAMEIIDEVEPVRRGPYGGSFGYIAFDGSLDMALTLRTMVIAGGRLHIQAGAGIVADSDPVAEEEETRNKAAALMRAAERAAAGL</sequence>
<evidence type="ECO:0000256" key="12">
    <source>
        <dbReference type="ARBA" id="ARBA00023239"/>
    </source>
</evidence>
<comment type="pathway">
    <text evidence="2 15">Amino-acid biosynthesis; L-tryptophan biosynthesis; L-tryptophan from chorismate: step 1/5.</text>
</comment>
<evidence type="ECO:0000256" key="10">
    <source>
        <dbReference type="ARBA" id="ARBA00022842"/>
    </source>
</evidence>
<evidence type="ECO:0000256" key="1">
    <source>
        <dbReference type="ARBA" id="ARBA00001946"/>
    </source>
</evidence>
<feature type="domain" description="Anthranilate synthase component I N-terminal" evidence="17">
    <location>
        <begin position="64"/>
        <end position="212"/>
    </location>
</feature>
<dbReference type="Proteomes" id="UP000186607">
    <property type="component" value="Unassembled WGS sequence"/>
</dbReference>
<dbReference type="Gene3D" id="3.60.120.10">
    <property type="entry name" value="Anthranilate synthase"/>
    <property type="match status" value="1"/>
</dbReference>
<dbReference type="InterPro" id="IPR006805">
    <property type="entry name" value="Anth_synth_I_N"/>
</dbReference>
<evidence type="ECO:0000256" key="14">
    <source>
        <dbReference type="ARBA" id="ARBA00047683"/>
    </source>
</evidence>
<dbReference type="PRINTS" id="PR00095">
    <property type="entry name" value="ANTSNTHASEI"/>
</dbReference>
<evidence type="ECO:0000256" key="11">
    <source>
        <dbReference type="ARBA" id="ARBA00023141"/>
    </source>
</evidence>
<keyword evidence="19" id="KW-1185">Reference proteome</keyword>
<dbReference type="InterPro" id="IPR015890">
    <property type="entry name" value="Chorismate_C"/>
</dbReference>
<gene>
    <name evidence="15" type="primary">trpE</name>
    <name evidence="18" type="ORF">BOO71_0014791</name>
</gene>
<evidence type="ECO:0000256" key="9">
    <source>
        <dbReference type="ARBA" id="ARBA00022822"/>
    </source>
</evidence>
<comment type="cofactor">
    <cofactor evidence="1 15">
        <name>Mg(2+)</name>
        <dbReference type="ChEBI" id="CHEBI:18420"/>
    </cofactor>
</comment>
<dbReference type="InterPro" id="IPR005801">
    <property type="entry name" value="ADC_synthase"/>
</dbReference>
<dbReference type="STRING" id="249408.BOO71_0014791"/>
<dbReference type="EC" id="4.1.3.27" evidence="5 15"/>
<dbReference type="NCBIfam" id="TIGR00564">
    <property type="entry name" value="trpE_most"/>
    <property type="match status" value="1"/>
</dbReference>
<reference evidence="18 19" key="1">
    <citation type="submission" date="2017-01" db="EMBL/GenBank/DDBJ databases">
        <title>Genome Analysis of Deinococcus marmoris KOPRI26562.</title>
        <authorList>
            <person name="Kim J.H."/>
            <person name="Oh H.-M."/>
        </authorList>
    </citation>
    <scope>NUCLEOTIDE SEQUENCE [LARGE SCALE GENOMIC DNA]</scope>
    <source>
        <strain evidence="18 19">KOPRI26562</strain>
    </source>
</reference>
<comment type="caution">
    <text evidence="18">The sequence shown here is derived from an EMBL/GenBank/DDBJ whole genome shotgun (WGS) entry which is preliminary data.</text>
</comment>
<evidence type="ECO:0000256" key="13">
    <source>
        <dbReference type="ARBA" id="ARBA00025634"/>
    </source>
</evidence>
<comment type="catalytic activity">
    <reaction evidence="14 15">
        <text>chorismate + L-glutamine = anthranilate + pyruvate + L-glutamate + H(+)</text>
        <dbReference type="Rhea" id="RHEA:21732"/>
        <dbReference type="ChEBI" id="CHEBI:15361"/>
        <dbReference type="ChEBI" id="CHEBI:15378"/>
        <dbReference type="ChEBI" id="CHEBI:16567"/>
        <dbReference type="ChEBI" id="CHEBI:29748"/>
        <dbReference type="ChEBI" id="CHEBI:29985"/>
        <dbReference type="ChEBI" id="CHEBI:58359"/>
        <dbReference type="EC" id="4.1.3.27"/>
    </reaction>
</comment>
<accession>A0A1U7NRH4</accession>
<dbReference type="AlphaFoldDB" id="A0A1U7NRH4"/>
<dbReference type="Pfam" id="PF00425">
    <property type="entry name" value="Chorismate_bind"/>
    <property type="match status" value="1"/>
</dbReference>
<evidence type="ECO:0000256" key="5">
    <source>
        <dbReference type="ARBA" id="ARBA00012266"/>
    </source>
</evidence>
<comment type="subunit">
    <text evidence="4 15">Heterotetramer consisting of two non-identical subunits: a beta subunit (TrpG) and a large alpha subunit (TrpE).</text>
</comment>
<keyword evidence="10 15" id="KW-0460">Magnesium</keyword>
<evidence type="ECO:0000256" key="3">
    <source>
        <dbReference type="ARBA" id="ARBA00009562"/>
    </source>
</evidence>
<evidence type="ECO:0000256" key="15">
    <source>
        <dbReference type="RuleBase" id="RU364045"/>
    </source>
</evidence>
<protein>
    <recommendedName>
        <fullName evidence="6 15">Anthranilate synthase component 1</fullName>
        <ecNumber evidence="5 15">4.1.3.27</ecNumber>
    </recommendedName>
</protein>
<evidence type="ECO:0000313" key="19">
    <source>
        <dbReference type="Proteomes" id="UP000186607"/>
    </source>
</evidence>
<evidence type="ECO:0000256" key="4">
    <source>
        <dbReference type="ARBA" id="ARBA00011575"/>
    </source>
</evidence>
<dbReference type="EMBL" id="MSTI01000178">
    <property type="protein sequence ID" value="OLV15518.1"/>
    <property type="molecule type" value="Genomic_DNA"/>
</dbReference>
<comment type="function">
    <text evidence="13 15">Part of a heterotetrameric complex that catalyzes the two-step biosynthesis of anthranilate, an intermediate in the biosynthesis of L-tryptophan. In the first step, the glutamine-binding beta subunit (TrpG) of anthranilate synthase (AS) provides the glutamine amidotransferase activity which generates ammonia as a substrate that, along with chorismate, is used in the second step, catalyzed by the large alpha subunit of AS (TrpE) to produce anthranilate. In the absence of TrpG, TrpE can synthesize anthranilate directly from chorismate and high concentrations of ammonia.</text>
</comment>
<keyword evidence="7 15" id="KW-0028">Amino-acid biosynthesis</keyword>
<evidence type="ECO:0000259" key="16">
    <source>
        <dbReference type="Pfam" id="PF00425"/>
    </source>
</evidence>
<keyword evidence="9 15" id="KW-0822">Tryptophan biosynthesis</keyword>
<dbReference type="UniPathway" id="UPA00035">
    <property type="reaction ID" value="UER00040"/>
</dbReference>
<evidence type="ECO:0000256" key="6">
    <source>
        <dbReference type="ARBA" id="ARBA00020653"/>
    </source>
</evidence>
<dbReference type="eggNOG" id="COG0147">
    <property type="taxonomic scope" value="Bacteria"/>
</dbReference>
<dbReference type="PANTHER" id="PTHR11236:SF48">
    <property type="entry name" value="ISOCHORISMATE SYNTHASE MENF"/>
    <property type="match status" value="1"/>
</dbReference>
<dbReference type="SUPFAM" id="SSF56322">
    <property type="entry name" value="ADC synthase"/>
    <property type="match status" value="1"/>
</dbReference>
<dbReference type="GO" id="GO:0046872">
    <property type="term" value="F:metal ion binding"/>
    <property type="evidence" value="ECO:0007669"/>
    <property type="project" value="UniProtKB-KW"/>
</dbReference>
<dbReference type="PANTHER" id="PTHR11236">
    <property type="entry name" value="AMINOBENZOATE/ANTHRANILATE SYNTHASE"/>
    <property type="match status" value="1"/>
</dbReference>
<dbReference type="GO" id="GO:0000162">
    <property type="term" value="P:L-tryptophan biosynthetic process"/>
    <property type="evidence" value="ECO:0007669"/>
    <property type="project" value="UniProtKB-UniPathway"/>
</dbReference>
<dbReference type="InterPro" id="IPR019999">
    <property type="entry name" value="Anth_synth_I-like"/>
</dbReference>
<evidence type="ECO:0000256" key="2">
    <source>
        <dbReference type="ARBA" id="ARBA00004873"/>
    </source>
</evidence>
<dbReference type="InterPro" id="IPR005256">
    <property type="entry name" value="Anth_synth_I_PabB"/>
</dbReference>
<dbReference type="Pfam" id="PF04715">
    <property type="entry name" value="Anth_synt_I_N"/>
    <property type="match status" value="1"/>
</dbReference>
<keyword evidence="12 15" id="KW-0456">Lyase</keyword>
<evidence type="ECO:0000259" key="17">
    <source>
        <dbReference type="Pfam" id="PF04715"/>
    </source>
</evidence>
<keyword evidence="11 15" id="KW-0057">Aromatic amino acid biosynthesis</keyword>
<feature type="domain" description="Chorismate-utilising enzyme C-terminal" evidence="16">
    <location>
        <begin position="259"/>
        <end position="511"/>
    </location>
</feature>
<evidence type="ECO:0000256" key="7">
    <source>
        <dbReference type="ARBA" id="ARBA00022605"/>
    </source>
</evidence>
<organism evidence="18 19">
    <name type="scientific">Deinococcus marmoris</name>
    <dbReference type="NCBI Taxonomy" id="249408"/>
    <lineage>
        <taxon>Bacteria</taxon>
        <taxon>Thermotogati</taxon>
        <taxon>Deinococcota</taxon>
        <taxon>Deinococci</taxon>
        <taxon>Deinococcales</taxon>
        <taxon>Deinococcaceae</taxon>
        <taxon>Deinococcus</taxon>
    </lineage>
</organism>
<name>A0A1U7NRH4_9DEIO</name>
<evidence type="ECO:0000256" key="8">
    <source>
        <dbReference type="ARBA" id="ARBA00022723"/>
    </source>
</evidence>
<evidence type="ECO:0000313" key="18">
    <source>
        <dbReference type="EMBL" id="OLV15518.1"/>
    </source>
</evidence>
<comment type="similarity">
    <text evidence="3 15">Belongs to the anthranilate synthase component I family.</text>
</comment>
<proteinExistence type="inferred from homology"/>
<keyword evidence="8 15" id="KW-0479">Metal-binding</keyword>